<keyword evidence="2" id="KW-1185">Reference proteome</keyword>
<gene>
    <name evidence="1" type="ORF">E2C01_042132</name>
</gene>
<evidence type="ECO:0000313" key="1">
    <source>
        <dbReference type="EMBL" id="MPC48362.1"/>
    </source>
</evidence>
<protein>
    <submittedName>
        <fullName evidence="1">Uncharacterized protein</fullName>
    </submittedName>
</protein>
<name>A0A5B7FPD7_PORTR</name>
<dbReference type="EMBL" id="VSRR010008246">
    <property type="protein sequence ID" value="MPC48362.1"/>
    <property type="molecule type" value="Genomic_DNA"/>
</dbReference>
<reference evidence="1 2" key="1">
    <citation type="submission" date="2019-05" db="EMBL/GenBank/DDBJ databases">
        <title>Another draft genome of Portunus trituberculatus and its Hox gene families provides insights of decapod evolution.</title>
        <authorList>
            <person name="Jeong J.-H."/>
            <person name="Song I."/>
            <person name="Kim S."/>
            <person name="Choi T."/>
            <person name="Kim D."/>
            <person name="Ryu S."/>
            <person name="Kim W."/>
        </authorList>
    </citation>
    <scope>NUCLEOTIDE SEQUENCE [LARGE SCALE GENOMIC DNA]</scope>
    <source>
        <tissue evidence="1">Muscle</tissue>
    </source>
</reference>
<dbReference type="Proteomes" id="UP000324222">
    <property type="component" value="Unassembled WGS sequence"/>
</dbReference>
<proteinExistence type="predicted"/>
<sequence length="110" mass="11690">MEPCSTSNLMEFVAQVGSNSRIAAWNSSEAGRTVPRNTLMAVSTEASPVLSIPADSFASHSSSAACHSGAKARLCVGTADLKRRPNNTCAWEQPSCRGAFRSYIKPRSKA</sequence>
<organism evidence="1 2">
    <name type="scientific">Portunus trituberculatus</name>
    <name type="common">Swimming crab</name>
    <name type="synonym">Neptunus trituberculatus</name>
    <dbReference type="NCBI Taxonomy" id="210409"/>
    <lineage>
        <taxon>Eukaryota</taxon>
        <taxon>Metazoa</taxon>
        <taxon>Ecdysozoa</taxon>
        <taxon>Arthropoda</taxon>
        <taxon>Crustacea</taxon>
        <taxon>Multicrustacea</taxon>
        <taxon>Malacostraca</taxon>
        <taxon>Eumalacostraca</taxon>
        <taxon>Eucarida</taxon>
        <taxon>Decapoda</taxon>
        <taxon>Pleocyemata</taxon>
        <taxon>Brachyura</taxon>
        <taxon>Eubrachyura</taxon>
        <taxon>Portunoidea</taxon>
        <taxon>Portunidae</taxon>
        <taxon>Portuninae</taxon>
        <taxon>Portunus</taxon>
    </lineage>
</organism>
<dbReference type="AlphaFoldDB" id="A0A5B7FPD7"/>
<comment type="caution">
    <text evidence="1">The sequence shown here is derived from an EMBL/GenBank/DDBJ whole genome shotgun (WGS) entry which is preliminary data.</text>
</comment>
<evidence type="ECO:0000313" key="2">
    <source>
        <dbReference type="Proteomes" id="UP000324222"/>
    </source>
</evidence>
<accession>A0A5B7FPD7</accession>